<evidence type="ECO:0000313" key="3">
    <source>
        <dbReference type="Proteomes" id="UP001310594"/>
    </source>
</evidence>
<evidence type="ECO:0000313" key="2">
    <source>
        <dbReference type="EMBL" id="KAK5703832.1"/>
    </source>
</evidence>
<dbReference type="EMBL" id="JAVRQU010000004">
    <property type="protein sequence ID" value="KAK5703832.1"/>
    <property type="molecule type" value="Genomic_DNA"/>
</dbReference>
<dbReference type="PROSITE" id="PS50181">
    <property type="entry name" value="FBOX"/>
    <property type="match status" value="1"/>
</dbReference>
<sequence length="554" mass="61203">MAITNPLLALPPELVLRILEFTQLPTLNSLTRSSKAWHNFIDKTHQDAIYTAYNKTYLPNKAGKSSSSFSRYLEGNLSPKLLCERQTLLSQNWNSPNPLTSDSVFQVGSDAVWRIRADFQRRFLLSTSLGGGLYVTDMDTGELIWRLPSTLTRTWDSVRPYAHLEYEDGTAVFDREGNALEVWRTDVDGLPRGEFKRIAVLPHDCQTRGFHLAGGTLCVVATEGHGFVYDVPCSQPPALVRRLEIADEATGHLYQDAEVVMFSMNEQGYHFYDKAEGRLLGVLNPGAVPNRCHIEHPLAPTSLGRHGRTSNVSSPPTCGRLVGLSVVEGPVFRVESMPLEEDEWGAGSLDGNLMVGLSRAGRVFVCPDWRKALQGDYRDSVVVESEYDNTDFDLGGWLSVKDHRIMFEVRDLIYILTLDDDNKVQIQEAGQGVKSRPSYALATSSAPQLSTVPVSFMALFDDCLVSTYATLDWRETDGHALADQAAHLGPAHDVFPTQTIRIVSFAPEVPTPPKTVPQTEMATLAKAGSNDLESSEQQTFILPDRTLGTASTVA</sequence>
<dbReference type="SUPFAM" id="SSF50998">
    <property type="entry name" value="Quinoprotein alcohol dehydrogenase-like"/>
    <property type="match status" value="1"/>
</dbReference>
<gene>
    <name evidence="2" type="ORF">LTR97_002845</name>
</gene>
<dbReference type="InterPro" id="IPR011047">
    <property type="entry name" value="Quinoprotein_ADH-like_sf"/>
</dbReference>
<dbReference type="Pfam" id="PF00646">
    <property type="entry name" value="F-box"/>
    <property type="match status" value="1"/>
</dbReference>
<proteinExistence type="predicted"/>
<feature type="domain" description="F-box" evidence="1">
    <location>
        <begin position="4"/>
        <end position="53"/>
    </location>
</feature>
<organism evidence="2 3">
    <name type="scientific">Elasticomyces elasticus</name>
    <dbReference type="NCBI Taxonomy" id="574655"/>
    <lineage>
        <taxon>Eukaryota</taxon>
        <taxon>Fungi</taxon>
        <taxon>Dikarya</taxon>
        <taxon>Ascomycota</taxon>
        <taxon>Pezizomycotina</taxon>
        <taxon>Dothideomycetes</taxon>
        <taxon>Dothideomycetidae</taxon>
        <taxon>Mycosphaerellales</taxon>
        <taxon>Teratosphaeriaceae</taxon>
        <taxon>Elasticomyces</taxon>
    </lineage>
</organism>
<protein>
    <recommendedName>
        <fullName evidence="1">F-box domain-containing protein</fullName>
    </recommendedName>
</protein>
<dbReference type="SUPFAM" id="SSF81383">
    <property type="entry name" value="F-box domain"/>
    <property type="match status" value="1"/>
</dbReference>
<reference evidence="2" key="1">
    <citation type="submission" date="2023-08" db="EMBL/GenBank/DDBJ databases">
        <title>Black Yeasts Isolated from many extreme environments.</title>
        <authorList>
            <person name="Coleine C."/>
            <person name="Stajich J.E."/>
            <person name="Selbmann L."/>
        </authorList>
    </citation>
    <scope>NUCLEOTIDE SEQUENCE</scope>
    <source>
        <strain evidence="2">CCFEE 5810</strain>
    </source>
</reference>
<comment type="caution">
    <text evidence="2">The sequence shown here is derived from an EMBL/GenBank/DDBJ whole genome shotgun (WGS) entry which is preliminary data.</text>
</comment>
<accession>A0AAN7W983</accession>
<dbReference type="InterPro" id="IPR001810">
    <property type="entry name" value="F-box_dom"/>
</dbReference>
<evidence type="ECO:0000259" key="1">
    <source>
        <dbReference type="PROSITE" id="PS50181"/>
    </source>
</evidence>
<dbReference type="Proteomes" id="UP001310594">
    <property type="component" value="Unassembled WGS sequence"/>
</dbReference>
<dbReference type="InterPro" id="IPR036047">
    <property type="entry name" value="F-box-like_dom_sf"/>
</dbReference>
<dbReference type="AlphaFoldDB" id="A0AAN7W983"/>
<name>A0AAN7W983_9PEZI</name>